<dbReference type="PIRSF" id="PIRSF029681">
    <property type="entry name" value="PagL"/>
    <property type="match status" value="1"/>
</dbReference>
<keyword evidence="1" id="KW-0472">Membrane</keyword>
<evidence type="ECO:0000313" key="6">
    <source>
        <dbReference type="Proteomes" id="UP000245212"/>
    </source>
</evidence>
<evidence type="ECO:0000256" key="4">
    <source>
        <dbReference type="SAM" id="SignalP"/>
    </source>
</evidence>
<dbReference type="Pfam" id="PF09411">
    <property type="entry name" value="PagL"/>
    <property type="match status" value="1"/>
</dbReference>
<dbReference type="Proteomes" id="UP000245212">
    <property type="component" value="Unassembled WGS sequence"/>
</dbReference>
<keyword evidence="1" id="KW-0998">Cell outer membrane</keyword>
<keyword evidence="1 5" id="KW-0378">Hydrolase</keyword>
<dbReference type="GO" id="GO:0050528">
    <property type="term" value="F:acyloxyacyl hydrolase activity"/>
    <property type="evidence" value="ECO:0007669"/>
    <property type="project" value="UniProtKB-EC"/>
</dbReference>
<evidence type="ECO:0000313" key="5">
    <source>
        <dbReference type="EMBL" id="PWF25409.1"/>
    </source>
</evidence>
<reference evidence="6" key="1">
    <citation type="submission" date="2018-05" db="EMBL/GenBank/DDBJ databases">
        <authorList>
            <person name="Li Y."/>
        </authorList>
    </citation>
    <scope>NUCLEOTIDE SEQUENCE [LARGE SCALE GENOMIC DNA]</scope>
    <source>
        <strain evidence="6">3d-2-2</strain>
    </source>
</reference>
<evidence type="ECO:0000256" key="2">
    <source>
        <dbReference type="PIRSR" id="PIRSR029681-1"/>
    </source>
</evidence>
<feature type="site" description="Critical for activity" evidence="3">
    <location>
        <position position="153"/>
    </location>
</feature>
<protein>
    <recommendedName>
        <fullName evidence="1">Lipid A deacylase</fullName>
        <ecNumber evidence="1">3.1.1.77</ecNumber>
    </recommendedName>
    <alternativeName>
        <fullName evidence="1">LPS 3-O-deacylase</fullName>
    </alternativeName>
    <alternativeName>
        <fullName evidence="1">Outer membrane enzyme</fullName>
    </alternativeName>
</protein>
<comment type="similarity">
    <text evidence="1">Belongs to the PagL family.</text>
</comment>
<organism evidence="5 6">
    <name type="scientific">Corticimicrobacter populi</name>
    <dbReference type="NCBI Taxonomy" id="2175229"/>
    <lineage>
        <taxon>Bacteria</taxon>
        <taxon>Pseudomonadati</taxon>
        <taxon>Pseudomonadota</taxon>
        <taxon>Betaproteobacteria</taxon>
        <taxon>Burkholderiales</taxon>
        <taxon>Alcaligenaceae</taxon>
        <taxon>Corticimicrobacter</taxon>
    </lineage>
</organism>
<dbReference type="EC" id="3.1.1.77" evidence="1"/>
<dbReference type="InterPro" id="IPR011250">
    <property type="entry name" value="OMP/PagP_B-barrel"/>
</dbReference>
<proteinExistence type="inferred from homology"/>
<dbReference type="Gene3D" id="2.40.160.20">
    <property type="match status" value="1"/>
</dbReference>
<comment type="subunit">
    <text evidence="1">Homodimer.</text>
</comment>
<feature type="signal peptide" evidence="4">
    <location>
        <begin position="1"/>
        <end position="23"/>
    </location>
</feature>
<sequence>MQKMTRLACALALAVSGISAAHADNGGVGVRVGATGSMERVEAYWTSPVLWSYQGSDSRPLFDLSLEAGVAYWHARGSRKPSSLWQVAATPMFRWWMTDSVFLEAGIGVSAFNRTRFADKNLSTAFQFSDQLGIGWQMSSSQQIGLRLSHYSNAGIKRPNPGLDMVQLNYRYSF</sequence>
<evidence type="ECO:0000256" key="3">
    <source>
        <dbReference type="PIRSR" id="PIRSR029681-2"/>
    </source>
</evidence>
<dbReference type="AlphaFoldDB" id="A0A2V1K6V8"/>
<dbReference type="InterPro" id="IPR018550">
    <property type="entry name" value="Lipid-A_deacylase-rel"/>
</dbReference>
<comment type="subcellular location">
    <subcellularLocation>
        <location evidence="1">Cell outer membrane</location>
        <topology evidence="1">Multi-pass membrane protein</topology>
    </subcellularLocation>
</comment>
<keyword evidence="6" id="KW-1185">Reference proteome</keyword>
<comment type="function">
    <text evidence="1">Has lipid A 3-O-deacylase activity. Hydrolyzes the ester bond at the 3 position of lipid A, a bioactive component of lipopolysaccharide (LPS), thereby releasing the primary fatty acyl moiety.</text>
</comment>
<dbReference type="RefSeq" id="WP_109060812.1">
    <property type="nucleotide sequence ID" value="NZ_QETA01000001.1"/>
</dbReference>
<accession>A0A2V1K6V8</accession>
<feature type="chain" id="PRO_5015912839" description="Lipid A deacylase" evidence="4">
    <location>
        <begin position="24"/>
        <end position="174"/>
    </location>
</feature>
<feature type="active site" description="Charge relay system" evidence="2">
    <location>
        <position position="164"/>
    </location>
</feature>
<dbReference type="GO" id="GO:0009279">
    <property type="term" value="C:cell outer membrane"/>
    <property type="evidence" value="ECO:0007669"/>
    <property type="project" value="UniProtKB-SubCell"/>
</dbReference>
<comment type="catalytic activity">
    <reaction evidence="1">
        <text>a 3-(acyloxy)acyl derivative of bacterial toxin + H2O = a 3-hydroxyacyl derivative of bacterial toxin + a fatty acid + H(+)</text>
        <dbReference type="Rhea" id="RHEA:12032"/>
        <dbReference type="ChEBI" id="CHEBI:15377"/>
        <dbReference type="ChEBI" id="CHEBI:15378"/>
        <dbReference type="ChEBI" id="CHEBI:28868"/>
        <dbReference type="ChEBI" id="CHEBI:136853"/>
        <dbReference type="ChEBI" id="CHEBI:140675"/>
        <dbReference type="EC" id="3.1.1.77"/>
    </reaction>
</comment>
<dbReference type="EMBL" id="QETA01000001">
    <property type="protein sequence ID" value="PWF25409.1"/>
    <property type="molecule type" value="Genomic_DNA"/>
</dbReference>
<comment type="caution">
    <text evidence="5">The sequence shown here is derived from an EMBL/GenBank/DDBJ whole genome shotgun (WGS) entry which is preliminary data.</text>
</comment>
<feature type="active site" description="Charge relay system" evidence="2">
    <location>
        <position position="150"/>
    </location>
</feature>
<feature type="active site" description="Charge relay system" evidence="2">
    <location>
        <position position="152"/>
    </location>
</feature>
<keyword evidence="4" id="KW-0732">Signal</keyword>
<evidence type="ECO:0000256" key="1">
    <source>
        <dbReference type="PIRNR" id="PIRNR029681"/>
    </source>
</evidence>
<name>A0A2V1K6V8_9BURK</name>
<dbReference type="SUPFAM" id="SSF56925">
    <property type="entry name" value="OMPA-like"/>
    <property type="match status" value="1"/>
</dbReference>
<gene>
    <name evidence="5" type="ORF">DD235_04540</name>
</gene>